<sequence length="541" mass="63061">MGPKLTKEDLEKLDSSLLIKLFLNLQDQMEDLQQSIDQLKEQIAIANNQRFGRRSEKLNDIEGQLCMFDEAETLYSPDEEEPPLEETVPRKTRKKRPKGKLEADFKDLPTEKFSHIITDEEADAHFGKNCWNRLEPEVYRKLRFVPSSWLIEEHFVDVIVGRNDTAQDEFMRAKHPKGLLKHSYLTHSLGAAILNGKYTNAMPYDRMEKEFQNYGITISKQTMANWTMLLSEKHLIKLYNLMKEYLLQFPVNQADETPILVLKDGRPTLVKSWMWVHRNSELYRDQQIVLFEFQKGRAHEFPMEFYKDFHGILETDGLQQYHMLEKLVPGITSANCWVHARRPFYDAVKAMKKDDPDKVRQSVAYQALQRIASIFSIEGTLKEMSAEERLRHRQSDIAPLVEEFFDWLKAKKAEHAYLPKSSTGKGVTYFLNQEKYLKVFLSDGNVPIDNSASERSIRPFTLGRKNWLFSNTIRGAQASAVVYSIVESAKANNLRPYYYLDYILEKLPEIVDEDGNTKCDELEKLLPWADEIPARCRKEGR</sequence>
<dbReference type="InterPro" id="IPR004291">
    <property type="entry name" value="Transposase_IS66_central"/>
</dbReference>
<evidence type="ECO:0000259" key="5">
    <source>
        <dbReference type="Pfam" id="PF13817"/>
    </source>
</evidence>
<dbReference type="Pfam" id="PF03050">
    <property type="entry name" value="DDE_Tnp_IS66"/>
    <property type="match status" value="1"/>
</dbReference>
<evidence type="ECO:0000313" key="7">
    <source>
        <dbReference type="Proteomes" id="UP000214760"/>
    </source>
</evidence>
<feature type="coiled-coil region" evidence="1">
    <location>
        <begin position="22"/>
        <end position="49"/>
    </location>
</feature>
<protein>
    <submittedName>
        <fullName evidence="6">Transposase C of IS166 homeodomain-containing protein</fullName>
    </submittedName>
</protein>
<organism evidence="6 7">
    <name type="scientific">[Clostridium] aminophilum</name>
    <dbReference type="NCBI Taxonomy" id="1526"/>
    <lineage>
        <taxon>Bacteria</taxon>
        <taxon>Bacillati</taxon>
        <taxon>Bacillota</taxon>
        <taxon>Clostridia</taxon>
        <taxon>Lachnospirales</taxon>
        <taxon>Lachnospiraceae</taxon>
    </lineage>
</organism>
<accession>A0A1I6KNH7</accession>
<dbReference type="Pfam" id="PF13817">
    <property type="entry name" value="DDE_Tnp_IS66_C"/>
    <property type="match status" value="1"/>
</dbReference>
<evidence type="ECO:0000259" key="3">
    <source>
        <dbReference type="Pfam" id="PF03050"/>
    </source>
</evidence>
<dbReference type="InterPro" id="IPR039552">
    <property type="entry name" value="IS66_C"/>
</dbReference>
<feature type="domain" description="Transposase TnpC homeodomain" evidence="4">
    <location>
        <begin position="38"/>
        <end position="103"/>
    </location>
</feature>
<dbReference type="InterPro" id="IPR052344">
    <property type="entry name" value="Transposase-related"/>
</dbReference>
<dbReference type="Proteomes" id="UP000214760">
    <property type="component" value="Unassembled WGS sequence"/>
</dbReference>
<dbReference type="Pfam" id="PF13007">
    <property type="entry name" value="LZ_Tnp_IS66"/>
    <property type="match status" value="1"/>
</dbReference>
<gene>
    <name evidence="6" type="ORF">SAMN02910262_02671</name>
</gene>
<proteinExistence type="predicted"/>
<reference evidence="6 7" key="1">
    <citation type="submission" date="2016-10" db="EMBL/GenBank/DDBJ databases">
        <authorList>
            <person name="de Groot N.N."/>
        </authorList>
    </citation>
    <scope>NUCLEOTIDE SEQUENCE [LARGE SCALE GENOMIC DNA]</scope>
    <source>
        <strain evidence="6 7">F</strain>
    </source>
</reference>
<feature type="region of interest" description="Disordered" evidence="2">
    <location>
        <begin position="75"/>
        <end position="100"/>
    </location>
</feature>
<dbReference type="PANTHER" id="PTHR33678">
    <property type="entry name" value="BLL1576 PROTEIN"/>
    <property type="match status" value="1"/>
</dbReference>
<keyword evidence="6" id="KW-0238">DNA-binding</keyword>
<evidence type="ECO:0000313" key="6">
    <source>
        <dbReference type="EMBL" id="SFR92460.1"/>
    </source>
</evidence>
<keyword evidence="6" id="KW-0371">Homeobox</keyword>
<dbReference type="EMBL" id="FOZC01000028">
    <property type="protein sequence ID" value="SFR92460.1"/>
    <property type="molecule type" value="Genomic_DNA"/>
</dbReference>
<evidence type="ECO:0000256" key="1">
    <source>
        <dbReference type="SAM" id="Coils"/>
    </source>
</evidence>
<name>A0A1I6KNH7_9FIRM</name>
<dbReference type="PANTHER" id="PTHR33678:SF1">
    <property type="entry name" value="BLL1576 PROTEIN"/>
    <property type="match status" value="1"/>
</dbReference>
<dbReference type="InterPro" id="IPR024463">
    <property type="entry name" value="Transposase_TnpC_homeodom"/>
</dbReference>
<dbReference type="AlphaFoldDB" id="A0A1I6KNH7"/>
<keyword evidence="1" id="KW-0175">Coiled coil</keyword>
<dbReference type="RefSeq" id="WP_075034516.1">
    <property type="nucleotide sequence ID" value="NZ_FOZC01000028.1"/>
</dbReference>
<evidence type="ECO:0000259" key="4">
    <source>
        <dbReference type="Pfam" id="PF13007"/>
    </source>
</evidence>
<feature type="compositionally biased region" description="Acidic residues" evidence="2">
    <location>
        <begin position="75"/>
        <end position="84"/>
    </location>
</feature>
<feature type="domain" description="Transposase IS66 central" evidence="3">
    <location>
        <begin position="183"/>
        <end position="478"/>
    </location>
</feature>
<dbReference type="NCBIfam" id="NF033517">
    <property type="entry name" value="transpos_IS66"/>
    <property type="match status" value="1"/>
</dbReference>
<evidence type="ECO:0000256" key="2">
    <source>
        <dbReference type="SAM" id="MobiDB-lite"/>
    </source>
</evidence>
<feature type="domain" description="Transposase IS66 C-terminal" evidence="5">
    <location>
        <begin position="484"/>
        <end position="528"/>
    </location>
</feature>
<dbReference type="GO" id="GO:0003677">
    <property type="term" value="F:DNA binding"/>
    <property type="evidence" value="ECO:0007669"/>
    <property type="project" value="UniProtKB-KW"/>
</dbReference>